<dbReference type="InParanoid" id="A0A061F3K0"/>
<protein>
    <submittedName>
        <fullName evidence="2">Domain of Uncharacterized protein function, putative isoform 1</fullName>
    </submittedName>
</protein>
<proteinExistence type="predicted"/>
<organism evidence="2 3">
    <name type="scientific">Theobroma cacao</name>
    <name type="common">Cacao</name>
    <name type="synonym">Cocoa</name>
    <dbReference type="NCBI Taxonomy" id="3641"/>
    <lineage>
        <taxon>Eukaryota</taxon>
        <taxon>Viridiplantae</taxon>
        <taxon>Streptophyta</taxon>
        <taxon>Embryophyta</taxon>
        <taxon>Tracheophyta</taxon>
        <taxon>Spermatophyta</taxon>
        <taxon>Magnoliopsida</taxon>
        <taxon>eudicotyledons</taxon>
        <taxon>Gunneridae</taxon>
        <taxon>Pentapetalae</taxon>
        <taxon>rosids</taxon>
        <taxon>malvids</taxon>
        <taxon>Malvales</taxon>
        <taxon>Malvaceae</taxon>
        <taxon>Byttnerioideae</taxon>
        <taxon>Theobroma</taxon>
    </lineage>
</organism>
<dbReference type="GO" id="GO:0070042">
    <property type="term" value="F:rRNA (uridine-N3-)-methyltransferase activity"/>
    <property type="evidence" value="ECO:0000318"/>
    <property type="project" value="GO_Central"/>
</dbReference>
<dbReference type="GO" id="GO:0005737">
    <property type="term" value="C:cytoplasm"/>
    <property type="evidence" value="ECO:0000318"/>
    <property type="project" value="GO_Central"/>
</dbReference>
<feature type="domain" description="25S rRNA (uridine-N(3))-methyltransferase BMT5-like" evidence="1">
    <location>
        <begin position="119"/>
        <end position="283"/>
    </location>
</feature>
<evidence type="ECO:0000313" key="2">
    <source>
        <dbReference type="EMBL" id="EOY11915.1"/>
    </source>
</evidence>
<sequence>MGQILSFIRNRLLGQILSIKKCWFRPEEERDDSDEHCSLLISTPELFDPLNDTLNSTFKCHKNVTSTCIDIVEDPNRQGCASASASASAYVLGADNWEDTENGVPERWVRRYCSSHVMLLVGEGDFSFSACLAIAFGSARNMVATSLDSRGFLFRNYKKAMSNIHELRIRGCAVLHGVDATEMANHYALRCIKFDRVIYNFPHAGFCTDEPGESQKRRHQLLIRLFFENAKEMIDEDGEIHVTHKTNGFFLGWNLRGLASAAGLRLIQEVPFNFTDYPGYRTKYGFGGDRNFNSHPSKTYIFGLFPAASA</sequence>
<evidence type="ECO:0000259" key="1">
    <source>
        <dbReference type="Pfam" id="PF10354"/>
    </source>
</evidence>
<dbReference type="GO" id="GO:0070475">
    <property type="term" value="P:rRNA base methylation"/>
    <property type="evidence" value="ECO:0000318"/>
    <property type="project" value="GO_Central"/>
</dbReference>
<dbReference type="PANTHER" id="PTHR11538">
    <property type="entry name" value="PHENYLALANYL-TRNA SYNTHETASE"/>
    <property type="match status" value="1"/>
</dbReference>
<evidence type="ECO:0000313" key="3">
    <source>
        <dbReference type="Proteomes" id="UP000026915"/>
    </source>
</evidence>
<keyword evidence="3" id="KW-1185">Reference proteome</keyword>
<dbReference type="AlphaFoldDB" id="A0A061F3K0"/>
<reference evidence="2 3" key="1">
    <citation type="journal article" date="2013" name="Genome Biol.">
        <title>The genome sequence of the most widely cultivated cacao type and its use to identify candidate genes regulating pod color.</title>
        <authorList>
            <person name="Motamayor J.C."/>
            <person name="Mockaitis K."/>
            <person name="Schmutz J."/>
            <person name="Haiminen N."/>
            <person name="Iii D.L."/>
            <person name="Cornejo O."/>
            <person name="Findley S.D."/>
            <person name="Zheng P."/>
            <person name="Utro F."/>
            <person name="Royaert S."/>
            <person name="Saski C."/>
            <person name="Jenkins J."/>
            <person name="Podicheti R."/>
            <person name="Zhao M."/>
            <person name="Scheffler B.E."/>
            <person name="Stack J.C."/>
            <person name="Feltus F.A."/>
            <person name="Mustiga G.M."/>
            <person name="Amores F."/>
            <person name="Phillips W."/>
            <person name="Marelli J.P."/>
            <person name="May G.D."/>
            <person name="Shapiro H."/>
            <person name="Ma J."/>
            <person name="Bustamante C.D."/>
            <person name="Schnell R.J."/>
            <person name="Main D."/>
            <person name="Gilbert D."/>
            <person name="Parida L."/>
            <person name="Kuhn D.N."/>
        </authorList>
    </citation>
    <scope>NUCLEOTIDE SEQUENCE [LARGE SCALE GENOMIC DNA]</scope>
    <source>
        <strain evidence="3">cv. Matina 1-6</strain>
    </source>
</reference>
<dbReference type="HOGENOM" id="CLU_078091_0_0_1"/>
<dbReference type="PANTHER" id="PTHR11538:SF70">
    <property type="entry name" value="25S RRNA (URIDINE-N(3))-METHYLTRANSFERASE BMT5-LIKE DOMAIN-CONTAINING PROTEIN"/>
    <property type="match status" value="1"/>
</dbReference>
<gene>
    <name evidence="2" type="ORF">TCM_030569</name>
</gene>
<dbReference type="eggNOG" id="KOG4174">
    <property type="taxonomic scope" value="Eukaryota"/>
</dbReference>
<dbReference type="STRING" id="3641.A0A061F3K0"/>
<dbReference type="FunCoup" id="A0A061F3K0">
    <property type="interactions" value="239"/>
</dbReference>
<dbReference type="Gramene" id="EOY11915">
    <property type="protein sequence ID" value="EOY11915"/>
    <property type="gene ID" value="TCM_030569"/>
</dbReference>
<name>A0A061F3K0_THECC</name>
<dbReference type="OMA" id="TEIANHC"/>
<dbReference type="Proteomes" id="UP000026915">
    <property type="component" value="Chromosome 7"/>
</dbReference>
<dbReference type="EMBL" id="CM001885">
    <property type="protein sequence ID" value="EOY11915.1"/>
    <property type="molecule type" value="Genomic_DNA"/>
</dbReference>
<dbReference type="InterPro" id="IPR019446">
    <property type="entry name" value="BMT5-like"/>
</dbReference>
<dbReference type="Pfam" id="PF10354">
    <property type="entry name" value="BMT5-like"/>
    <property type="match status" value="1"/>
</dbReference>
<accession>A0A061F3K0</accession>